<dbReference type="InterPro" id="IPR011992">
    <property type="entry name" value="EF-hand-dom_pair"/>
</dbReference>
<evidence type="ECO:0000313" key="3">
    <source>
        <dbReference type="WBParaSite" id="PgB06_g070_t01"/>
    </source>
</evidence>
<feature type="compositionally biased region" description="Basic and acidic residues" evidence="1">
    <location>
        <begin position="271"/>
        <end position="280"/>
    </location>
</feature>
<dbReference type="Gene3D" id="1.10.238.10">
    <property type="entry name" value="EF-hand"/>
    <property type="match status" value="1"/>
</dbReference>
<evidence type="ECO:0000313" key="2">
    <source>
        <dbReference type="Proteomes" id="UP000887569"/>
    </source>
</evidence>
<proteinExistence type="predicted"/>
<feature type="region of interest" description="Disordered" evidence="1">
    <location>
        <begin position="258"/>
        <end position="280"/>
    </location>
</feature>
<keyword evidence="2" id="KW-1185">Reference proteome</keyword>
<protein>
    <submittedName>
        <fullName evidence="3">EF-hand domain-containing protein</fullName>
    </submittedName>
</protein>
<evidence type="ECO:0000256" key="1">
    <source>
        <dbReference type="SAM" id="MobiDB-lite"/>
    </source>
</evidence>
<dbReference type="AlphaFoldDB" id="A0A914ZR60"/>
<dbReference type="Proteomes" id="UP000887569">
    <property type="component" value="Unplaced"/>
</dbReference>
<organism evidence="2 3">
    <name type="scientific">Parascaris univalens</name>
    <name type="common">Nematode worm</name>
    <dbReference type="NCBI Taxonomy" id="6257"/>
    <lineage>
        <taxon>Eukaryota</taxon>
        <taxon>Metazoa</taxon>
        <taxon>Ecdysozoa</taxon>
        <taxon>Nematoda</taxon>
        <taxon>Chromadorea</taxon>
        <taxon>Rhabditida</taxon>
        <taxon>Spirurina</taxon>
        <taxon>Ascaridomorpha</taxon>
        <taxon>Ascaridoidea</taxon>
        <taxon>Ascarididae</taxon>
        <taxon>Parascaris</taxon>
    </lineage>
</organism>
<sequence length="297" mass="33487">MCNNESSSSTFIQSTYNSSIVQIPRRLPVIEGLHRSVHSLSLESIRQLRSAFRSADVQQTGLLGKKALLRCIAEVIPNASHGGSPWRRFLESISAPHQVFPYVDLIRLINAAKYGDQSEGLSIEEILSLQKNALIQSSGELLRRTHREKILFERSYAKIIVDLELLISKSTDRIDIDRLKMATHQNMITVKEFIDILSIYGVDKLFEPIIGRIIIAFQDAQGKFNYSNFVKCLDRVQPSLLFTASANSASFLLPSSSLASEKPPLGPILSAEKEQPGTSKWNDKQWEEFYMKSDDEE</sequence>
<reference evidence="3" key="1">
    <citation type="submission" date="2022-11" db="UniProtKB">
        <authorList>
            <consortium name="WormBaseParasite"/>
        </authorList>
    </citation>
    <scope>IDENTIFICATION</scope>
</reference>
<dbReference type="WBParaSite" id="PgB06_g070_t01">
    <property type="protein sequence ID" value="PgB06_g070_t01"/>
    <property type="gene ID" value="PgB06_g070"/>
</dbReference>
<name>A0A914ZR60_PARUN</name>
<accession>A0A914ZR60</accession>
<dbReference type="SUPFAM" id="SSF47473">
    <property type="entry name" value="EF-hand"/>
    <property type="match status" value="1"/>
</dbReference>